<dbReference type="PANTHER" id="PTHR24055">
    <property type="entry name" value="MITOGEN-ACTIVATED PROTEIN KINASE"/>
    <property type="match status" value="1"/>
</dbReference>
<dbReference type="AlphaFoldDB" id="A0A835GUB7"/>
<evidence type="ECO:0000313" key="4">
    <source>
        <dbReference type="Proteomes" id="UP000631114"/>
    </source>
</evidence>
<dbReference type="SUPFAM" id="SSF56112">
    <property type="entry name" value="Protein kinase-like (PK-like)"/>
    <property type="match status" value="1"/>
</dbReference>
<evidence type="ECO:0000256" key="2">
    <source>
        <dbReference type="ARBA" id="ARBA00022840"/>
    </source>
</evidence>
<dbReference type="Gene3D" id="1.10.510.10">
    <property type="entry name" value="Transferase(Phosphotransferase) domain 1"/>
    <property type="match status" value="1"/>
</dbReference>
<keyword evidence="4" id="KW-1185">Reference proteome</keyword>
<sequence>MAATVELTKSLIEFPNESPAPKSPNLGSEGRTLVKFYCAYQILCGLKYREFGNVVDRDLKPSNLLLNGNCNLKICDLRVGRMRVHSDGINGAESVISRERACAAAGISNGGKEFDYGYYALEGRGDNEFVKAVGNVIAGRCEVEKVWNWHLPRYVVTLVHGGYSRVMFPRFCGKEEKKYDTEAVAIKRQDGDTEAQTVKEEKCRGDQRSTGTENVGEVVGLIRNESSGAELELYIYAVAVEEAVAHVSPHDTSDFSCLLDTLEL</sequence>
<evidence type="ECO:0000256" key="1">
    <source>
        <dbReference type="ARBA" id="ARBA00022741"/>
    </source>
</evidence>
<organism evidence="3 4">
    <name type="scientific">Coptis chinensis</name>
    <dbReference type="NCBI Taxonomy" id="261450"/>
    <lineage>
        <taxon>Eukaryota</taxon>
        <taxon>Viridiplantae</taxon>
        <taxon>Streptophyta</taxon>
        <taxon>Embryophyta</taxon>
        <taxon>Tracheophyta</taxon>
        <taxon>Spermatophyta</taxon>
        <taxon>Magnoliopsida</taxon>
        <taxon>Ranunculales</taxon>
        <taxon>Ranunculaceae</taxon>
        <taxon>Coptidoideae</taxon>
        <taxon>Coptis</taxon>
    </lineage>
</organism>
<protein>
    <recommendedName>
        <fullName evidence="5">Protein kinase domain-containing protein</fullName>
    </recommendedName>
</protein>
<dbReference type="GO" id="GO:0005524">
    <property type="term" value="F:ATP binding"/>
    <property type="evidence" value="ECO:0007669"/>
    <property type="project" value="UniProtKB-KW"/>
</dbReference>
<proteinExistence type="predicted"/>
<dbReference type="EMBL" id="JADFTS010000034">
    <property type="protein sequence ID" value="KAF9587179.1"/>
    <property type="molecule type" value="Genomic_DNA"/>
</dbReference>
<comment type="caution">
    <text evidence="3">The sequence shown here is derived from an EMBL/GenBank/DDBJ whole genome shotgun (WGS) entry which is preliminary data.</text>
</comment>
<dbReference type="Proteomes" id="UP000631114">
    <property type="component" value="Unassembled WGS sequence"/>
</dbReference>
<dbReference type="InterPro" id="IPR050117">
    <property type="entry name" value="MAPK"/>
</dbReference>
<reference evidence="3 4" key="1">
    <citation type="submission" date="2020-10" db="EMBL/GenBank/DDBJ databases">
        <title>The Coptis chinensis genome and diversification of protoberbering-type alkaloids.</title>
        <authorList>
            <person name="Wang B."/>
            <person name="Shu S."/>
            <person name="Song C."/>
            <person name="Liu Y."/>
        </authorList>
    </citation>
    <scope>NUCLEOTIDE SEQUENCE [LARGE SCALE GENOMIC DNA]</scope>
    <source>
        <strain evidence="3">HL-2020</strain>
        <tissue evidence="3">Leaf</tissue>
    </source>
</reference>
<gene>
    <name evidence="3" type="ORF">IFM89_039619</name>
</gene>
<keyword evidence="2" id="KW-0067">ATP-binding</keyword>
<accession>A0A835GUB7</accession>
<keyword evidence="1" id="KW-0547">Nucleotide-binding</keyword>
<name>A0A835GUB7_9MAGN</name>
<evidence type="ECO:0000313" key="3">
    <source>
        <dbReference type="EMBL" id="KAF9587179.1"/>
    </source>
</evidence>
<evidence type="ECO:0008006" key="5">
    <source>
        <dbReference type="Google" id="ProtNLM"/>
    </source>
</evidence>
<dbReference type="InterPro" id="IPR011009">
    <property type="entry name" value="Kinase-like_dom_sf"/>
</dbReference>